<evidence type="ECO:0000313" key="1">
    <source>
        <dbReference type="EMBL" id="KAJ1097428.1"/>
    </source>
</evidence>
<reference evidence="1" key="1">
    <citation type="journal article" date="2022" name="bioRxiv">
        <title>Sequencing and chromosome-scale assembly of the giantPleurodeles waltlgenome.</title>
        <authorList>
            <person name="Brown T."/>
            <person name="Elewa A."/>
            <person name="Iarovenko S."/>
            <person name="Subramanian E."/>
            <person name="Araus A.J."/>
            <person name="Petzold A."/>
            <person name="Susuki M."/>
            <person name="Suzuki K.-i.T."/>
            <person name="Hayashi T."/>
            <person name="Toyoda A."/>
            <person name="Oliveira C."/>
            <person name="Osipova E."/>
            <person name="Leigh N.D."/>
            <person name="Simon A."/>
            <person name="Yun M.H."/>
        </authorList>
    </citation>
    <scope>NUCLEOTIDE SEQUENCE</scope>
    <source>
        <strain evidence="1">20211129_DDA</strain>
        <tissue evidence="1">Liver</tissue>
    </source>
</reference>
<dbReference type="AlphaFoldDB" id="A0AAV7M6B0"/>
<dbReference type="EMBL" id="JANPWB010000014">
    <property type="protein sequence ID" value="KAJ1097428.1"/>
    <property type="molecule type" value="Genomic_DNA"/>
</dbReference>
<gene>
    <name evidence="1" type="ORF">NDU88_002547</name>
</gene>
<name>A0AAV7M6B0_PLEWA</name>
<proteinExistence type="predicted"/>
<accession>A0AAV7M6B0</accession>
<comment type="caution">
    <text evidence="1">The sequence shown here is derived from an EMBL/GenBank/DDBJ whole genome shotgun (WGS) entry which is preliminary data.</text>
</comment>
<keyword evidence="2" id="KW-1185">Reference proteome</keyword>
<evidence type="ECO:0000313" key="2">
    <source>
        <dbReference type="Proteomes" id="UP001066276"/>
    </source>
</evidence>
<organism evidence="1 2">
    <name type="scientific">Pleurodeles waltl</name>
    <name type="common">Iberian ribbed newt</name>
    <dbReference type="NCBI Taxonomy" id="8319"/>
    <lineage>
        <taxon>Eukaryota</taxon>
        <taxon>Metazoa</taxon>
        <taxon>Chordata</taxon>
        <taxon>Craniata</taxon>
        <taxon>Vertebrata</taxon>
        <taxon>Euteleostomi</taxon>
        <taxon>Amphibia</taxon>
        <taxon>Batrachia</taxon>
        <taxon>Caudata</taxon>
        <taxon>Salamandroidea</taxon>
        <taxon>Salamandridae</taxon>
        <taxon>Pleurodelinae</taxon>
        <taxon>Pleurodeles</taxon>
    </lineage>
</organism>
<dbReference type="Proteomes" id="UP001066276">
    <property type="component" value="Chromosome 10"/>
</dbReference>
<protein>
    <submittedName>
        <fullName evidence="1">Uncharacterized protein</fullName>
    </submittedName>
</protein>
<sequence>MQTPRSYGSGDKANSGLPGGTPFAWAKEVCGMPGYGVPDGAAMAYIQFMLMRKIDKLDTILAALTTTTETLECKIDMVLVELGFFSDAKRKMLEWESREKATIMDLILYQMLFAAKQQTLQNESVI</sequence>